<dbReference type="InterPro" id="IPR023296">
    <property type="entry name" value="Glyco_hydro_beta-prop_sf"/>
</dbReference>
<evidence type="ECO:0000256" key="3">
    <source>
        <dbReference type="ARBA" id="ARBA00012758"/>
    </source>
</evidence>
<protein>
    <recommendedName>
        <fullName evidence="4 8">Sucrose-6-phosphate hydrolase</fullName>
        <ecNumber evidence="3 8">3.2.1.26</ecNumber>
    </recommendedName>
    <alternativeName>
        <fullName evidence="7 9">Invertase</fullName>
    </alternativeName>
</protein>
<evidence type="ECO:0000259" key="10">
    <source>
        <dbReference type="Pfam" id="PF00251"/>
    </source>
</evidence>
<comment type="catalytic activity">
    <reaction evidence="8">
        <text>Hydrolysis of terminal non-reducing beta-D-fructofuranoside residues in beta-D-fructofuranosides.</text>
        <dbReference type="EC" id="3.2.1.26"/>
    </reaction>
</comment>
<keyword evidence="6 8" id="KW-0326">Glycosidase</keyword>
<dbReference type="InterPro" id="IPR018053">
    <property type="entry name" value="Glyco_hydro_32_AS"/>
</dbReference>
<sequence>MDRQQTEISHSIERANRYIEENRAAVAPLYRNHYHAVPPIGWMNDPNGFIQYQGAYHLFYQFHPYDAKWGPMHWGHMKSTDLTHWEDLPVALAPDQAYDRFGCFSGSAIEKDGKLYLLYTGVTEADEAGIHYQVQCLAVSEDGVHFEKVQHNPVIPAAALPEGASPIDFRDPKLFEHDGMFYAVIASKTEEGTGQVLLYESADLLDWRFSSVFLKGTKEQGIMWECPDFFTLDGKDCLIFSPMQWPEEGNDYQNLNASLLAIGKVDWATNQFHPESFQELDHGLDYYAPQSLEDDLGRRICIAWMQNWGRNFPTDELGHGWTGSMTIPRQLKLEDGKLKQYPIAASLTEGESPETIGAFYLEDGVAVLPGIEGERGLLQLKIDVSAVERMEIRLRENEQESTLVFYDRMMNELGIDRSKSGIMINGEEATPLSCRKVALPTMVQWLLLDIFLDSSSIEVFEGNGDAVLSTNVYPTEPASGISFRCSGKAVIEQAAFMPIA</sequence>
<evidence type="ECO:0000256" key="5">
    <source>
        <dbReference type="ARBA" id="ARBA00022801"/>
    </source>
</evidence>
<proteinExistence type="inferred from homology"/>
<dbReference type="InterPro" id="IPR013320">
    <property type="entry name" value="ConA-like_dom_sf"/>
</dbReference>
<reference evidence="12 13" key="1">
    <citation type="submission" date="2016-02" db="EMBL/GenBank/DDBJ databases">
        <authorList>
            <person name="Wen L."/>
            <person name="He K."/>
            <person name="Yang H."/>
        </authorList>
    </citation>
    <scope>NUCLEOTIDE SEQUENCE [LARGE SCALE GENOMIC DNA]</scope>
    <source>
        <strain evidence="12">Trichococcus palustris</strain>
    </source>
</reference>
<dbReference type="UniPathway" id="UPA00238"/>
<dbReference type="SUPFAM" id="SSF75005">
    <property type="entry name" value="Arabinanase/levansucrase/invertase"/>
    <property type="match status" value="1"/>
</dbReference>
<dbReference type="Gene3D" id="2.60.120.560">
    <property type="entry name" value="Exo-inulinase, domain 1"/>
    <property type="match status" value="1"/>
</dbReference>
<comment type="subcellular location">
    <subcellularLocation>
        <location evidence="9">Cytoplasm</location>
    </subcellularLocation>
</comment>
<name>A0A143YE24_9LACT</name>
<dbReference type="Pfam" id="PF08244">
    <property type="entry name" value="Glyco_hydro_32C"/>
    <property type="match status" value="1"/>
</dbReference>
<dbReference type="GO" id="GO:0004564">
    <property type="term" value="F:beta-fructofuranosidase activity"/>
    <property type="evidence" value="ECO:0007669"/>
    <property type="project" value="UniProtKB-EC"/>
</dbReference>
<dbReference type="InterPro" id="IPR006232">
    <property type="entry name" value="Suc6P_hydrolase"/>
</dbReference>
<keyword evidence="13" id="KW-1185">Reference proteome</keyword>
<dbReference type="GO" id="GO:0005985">
    <property type="term" value="P:sucrose metabolic process"/>
    <property type="evidence" value="ECO:0007669"/>
    <property type="project" value="UniProtKB-UniPathway"/>
</dbReference>
<dbReference type="Gene3D" id="2.115.10.20">
    <property type="entry name" value="Glycosyl hydrolase domain, family 43"/>
    <property type="match status" value="1"/>
</dbReference>
<evidence type="ECO:0000256" key="8">
    <source>
        <dbReference type="RuleBase" id="RU362110"/>
    </source>
</evidence>
<gene>
    <name evidence="12" type="ORF">Tpal_997</name>
</gene>
<feature type="domain" description="Glycosyl hydrolase family 32 N-terminal" evidence="10">
    <location>
        <begin position="35"/>
        <end position="342"/>
    </location>
</feature>
<evidence type="ECO:0000256" key="2">
    <source>
        <dbReference type="ARBA" id="ARBA00009902"/>
    </source>
</evidence>
<dbReference type="SUPFAM" id="SSF49899">
    <property type="entry name" value="Concanavalin A-like lectins/glucanases"/>
    <property type="match status" value="1"/>
</dbReference>
<evidence type="ECO:0000256" key="7">
    <source>
        <dbReference type="ARBA" id="ARBA00033367"/>
    </source>
</evidence>
<evidence type="ECO:0000256" key="6">
    <source>
        <dbReference type="ARBA" id="ARBA00023295"/>
    </source>
</evidence>
<evidence type="ECO:0000259" key="11">
    <source>
        <dbReference type="Pfam" id="PF08244"/>
    </source>
</evidence>
<dbReference type="Proteomes" id="UP000242754">
    <property type="component" value="Unassembled WGS sequence"/>
</dbReference>
<evidence type="ECO:0000313" key="12">
    <source>
        <dbReference type="EMBL" id="CZQ88480.1"/>
    </source>
</evidence>
<dbReference type="InterPro" id="IPR013189">
    <property type="entry name" value="Glyco_hydro_32_C"/>
</dbReference>
<dbReference type="GO" id="GO:0005737">
    <property type="term" value="C:cytoplasm"/>
    <property type="evidence" value="ECO:0007669"/>
    <property type="project" value="UniProtKB-SubCell"/>
</dbReference>
<dbReference type="NCBIfam" id="TIGR01322">
    <property type="entry name" value="scrB_fam"/>
    <property type="match status" value="1"/>
</dbReference>
<feature type="domain" description="Glycosyl hydrolase family 32 C-terminal" evidence="11">
    <location>
        <begin position="378"/>
        <end position="491"/>
    </location>
</feature>
<dbReference type="STRING" id="140314.SAMN04488076_12211"/>
<dbReference type="EMBL" id="FJNE01000003">
    <property type="protein sequence ID" value="CZQ88480.1"/>
    <property type="molecule type" value="Genomic_DNA"/>
</dbReference>
<evidence type="ECO:0000256" key="4">
    <source>
        <dbReference type="ARBA" id="ARBA00019623"/>
    </source>
</evidence>
<keyword evidence="9" id="KW-0963">Cytoplasm</keyword>
<dbReference type="PANTHER" id="PTHR43101:SF1">
    <property type="entry name" value="BETA-FRUCTOSIDASE"/>
    <property type="match status" value="1"/>
</dbReference>
<dbReference type="PANTHER" id="PTHR43101">
    <property type="entry name" value="BETA-FRUCTOSIDASE"/>
    <property type="match status" value="1"/>
</dbReference>
<evidence type="ECO:0000256" key="9">
    <source>
        <dbReference type="RuleBase" id="RU365015"/>
    </source>
</evidence>
<comment type="pathway">
    <text evidence="1 9">Glycan biosynthesis; sucrose metabolism.</text>
</comment>
<comment type="function">
    <text evidence="9">Enables the bacterium to metabolize sucrose as a sole carbon source.</text>
</comment>
<dbReference type="InterPro" id="IPR013148">
    <property type="entry name" value="Glyco_hydro_32_N"/>
</dbReference>
<keyword evidence="9" id="KW-0119">Carbohydrate metabolism</keyword>
<evidence type="ECO:0000256" key="1">
    <source>
        <dbReference type="ARBA" id="ARBA00004914"/>
    </source>
</evidence>
<dbReference type="InterPro" id="IPR001362">
    <property type="entry name" value="Glyco_hydro_32"/>
</dbReference>
<dbReference type="InterPro" id="IPR051214">
    <property type="entry name" value="GH32_Enzymes"/>
</dbReference>
<dbReference type="AlphaFoldDB" id="A0A143YE24"/>
<dbReference type="SMART" id="SM00640">
    <property type="entry name" value="Glyco_32"/>
    <property type="match status" value="1"/>
</dbReference>
<accession>A0A143YE24</accession>
<dbReference type="Pfam" id="PF00251">
    <property type="entry name" value="Glyco_hydro_32N"/>
    <property type="match status" value="1"/>
</dbReference>
<dbReference type="PROSITE" id="PS00609">
    <property type="entry name" value="GLYCOSYL_HYDROL_F32"/>
    <property type="match status" value="1"/>
</dbReference>
<organism evidence="12 13">
    <name type="scientific">Trichococcus palustris</name>
    <dbReference type="NCBI Taxonomy" id="140314"/>
    <lineage>
        <taxon>Bacteria</taxon>
        <taxon>Bacillati</taxon>
        <taxon>Bacillota</taxon>
        <taxon>Bacilli</taxon>
        <taxon>Lactobacillales</taxon>
        <taxon>Carnobacteriaceae</taxon>
        <taxon>Trichococcus</taxon>
    </lineage>
</organism>
<evidence type="ECO:0000313" key="13">
    <source>
        <dbReference type="Proteomes" id="UP000242754"/>
    </source>
</evidence>
<comment type="similarity">
    <text evidence="2 8">Belongs to the glycosyl hydrolase 32 family.</text>
</comment>
<keyword evidence="5 8" id="KW-0378">Hydrolase</keyword>
<dbReference type="EC" id="3.2.1.26" evidence="3 8"/>
<dbReference type="CDD" id="cd08996">
    <property type="entry name" value="GH32_FFase"/>
    <property type="match status" value="1"/>
</dbReference>
<dbReference type="RefSeq" id="WP_245825671.1">
    <property type="nucleotide sequence ID" value="NZ_FJNE01000003.1"/>
</dbReference>